<dbReference type="AlphaFoldDB" id="A0A6C0JUI8"/>
<feature type="transmembrane region" description="Helical" evidence="2">
    <location>
        <begin position="6"/>
        <end position="26"/>
    </location>
</feature>
<protein>
    <submittedName>
        <fullName evidence="3">Uncharacterized protein</fullName>
    </submittedName>
</protein>
<keyword evidence="2" id="KW-0812">Transmembrane</keyword>
<evidence type="ECO:0000256" key="2">
    <source>
        <dbReference type="SAM" id="Phobius"/>
    </source>
</evidence>
<keyword evidence="2" id="KW-1133">Transmembrane helix</keyword>
<proteinExistence type="predicted"/>
<accession>A0A6C0JUI8</accession>
<evidence type="ECO:0000256" key="1">
    <source>
        <dbReference type="SAM" id="MobiDB-lite"/>
    </source>
</evidence>
<reference evidence="3" key="1">
    <citation type="journal article" date="2020" name="Nature">
        <title>Giant virus diversity and host interactions through global metagenomics.</title>
        <authorList>
            <person name="Schulz F."/>
            <person name="Roux S."/>
            <person name="Paez-Espino D."/>
            <person name="Jungbluth S."/>
            <person name="Walsh D.A."/>
            <person name="Denef V.J."/>
            <person name="McMahon K.D."/>
            <person name="Konstantinidis K.T."/>
            <person name="Eloe-Fadrosh E.A."/>
            <person name="Kyrpides N.C."/>
            <person name="Woyke T."/>
        </authorList>
    </citation>
    <scope>NUCLEOTIDE SEQUENCE</scope>
    <source>
        <strain evidence="3">GVMAG-S-1062768-28</strain>
    </source>
</reference>
<organism evidence="3">
    <name type="scientific">viral metagenome</name>
    <dbReference type="NCBI Taxonomy" id="1070528"/>
    <lineage>
        <taxon>unclassified sequences</taxon>
        <taxon>metagenomes</taxon>
        <taxon>organismal metagenomes</taxon>
    </lineage>
</organism>
<dbReference type="EMBL" id="MN740697">
    <property type="protein sequence ID" value="QHU08476.1"/>
    <property type="molecule type" value="Genomic_DNA"/>
</dbReference>
<name>A0A6C0JUI8_9ZZZZ</name>
<sequence length="80" mass="8575">MFLDVKTIILVTVGLISIGVMIYCILRDNKPAKNPNITQPPPDQQMTILDDQSESNYDTVDGAAGKSAATGGDESIYDSV</sequence>
<feature type="region of interest" description="Disordered" evidence="1">
    <location>
        <begin position="32"/>
        <end position="80"/>
    </location>
</feature>
<evidence type="ECO:0000313" key="3">
    <source>
        <dbReference type="EMBL" id="QHU08476.1"/>
    </source>
</evidence>
<keyword evidence="2" id="KW-0472">Membrane</keyword>